<dbReference type="CDD" id="cd12330">
    <property type="entry name" value="RRM2_Hrp1p"/>
    <property type="match status" value="1"/>
</dbReference>
<feature type="domain" description="RRM" evidence="5">
    <location>
        <begin position="121"/>
        <end position="198"/>
    </location>
</feature>
<dbReference type="SMART" id="SM00360">
    <property type="entry name" value="RRM"/>
    <property type="match status" value="2"/>
</dbReference>
<dbReference type="InterPro" id="IPR000504">
    <property type="entry name" value="RRM_dom"/>
</dbReference>
<keyword evidence="7" id="KW-1185">Reference proteome</keyword>
<evidence type="ECO:0000256" key="4">
    <source>
        <dbReference type="SAM" id="MobiDB-lite"/>
    </source>
</evidence>
<dbReference type="AlphaFoldDB" id="A0AAV7DVH0"/>
<feature type="domain" description="RRM" evidence="5">
    <location>
        <begin position="6"/>
        <end position="82"/>
    </location>
</feature>
<keyword evidence="1" id="KW-0677">Repeat</keyword>
<dbReference type="GO" id="GO:0006417">
    <property type="term" value="P:regulation of translation"/>
    <property type="evidence" value="ECO:0007669"/>
    <property type="project" value="TreeGrafter"/>
</dbReference>
<gene>
    <name evidence="6" type="ORF">H6P81_020810</name>
</gene>
<name>A0AAV7DVH0_ARIFI</name>
<dbReference type="EMBL" id="JAINDJ010000008">
    <property type="protein sequence ID" value="KAG9440645.1"/>
    <property type="molecule type" value="Genomic_DNA"/>
</dbReference>
<evidence type="ECO:0000259" key="5">
    <source>
        <dbReference type="PROSITE" id="PS50102"/>
    </source>
</evidence>
<dbReference type="PANTHER" id="PTHR48032">
    <property type="entry name" value="RNA-BINDING PROTEIN MUSASHI HOMOLOG RBP6"/>
    <property type="match status" value="1"/>
</dbReference>
<keyword evidence="2 3" id="KW-0694">RNA-binding</keyword>
<reference evidence="6 7" key="1">
    <citation type="submission" date="2021-07" db="EMBL/GenBank/DDBJ databases">
        <title>The Aristolochia fimbriata genome: insights into angiosperm evolution, floral development and chemical biosynthesis.</title>
        <authorList>
            <person name="Jiao Y."/>
        </authorList>
    </citation>
    <scope>NUCLEOTIDE SEQUENCE [LARGE SCALE GENOMIC DNA]</scope>
    <source>
        <strain evidence="6">IBCAS-2021</strain>
        <tissue evidence="6">Leaf</tissue>
    </source>
</reference>
<dbReference type="PANTHER" id="PTHR48032:SF12">
    <property type="entry name" value="RRM DOMAIN-CONTAINING PROTEIN"/>
    <property type="match status" value="1"/>
</dbReference>
<evidence type="ECO:0000313" key="7">
    <source>
        <dbReference type="Proteomes" id="UP000825729"/>
    </source>
</evidence>
<evidence type="ECO:0000256" key="2">
    <source>
        <dbReference type="ARBA" id="ARBA00022884"/>
    </source>
</evidence>
<dbReference type="InterPro" id="IPR012677">
    <property type="entry name" value="Nucleotide-bd_a/b_plait_sf"/>
</dbReference>
<sequence length="388" mass="41186">MDSDQAKLFVGGISWETDEDTLRDHFGKYGDVVSTVIMRDRNTNATRGFGFVSFSEPAAADKALQEKHDILGRTVDVKKAVPRSEQQHQHGQQQQHSKGMGKNHASGNNSTNSGNSQMKTKKIFVGGLAPSLTEEEFRSYFEKFGKITDVVVMYDSVTRRPRGFGFITFDSEDAVEQVMQKKFHELNDKLVEVKKAIPKDGANGSNGNGSNGYGMRSAGSGRGSVFGNYRAGFYPPYSPRYGVYQSYGGPPPVSGYANMAGYPYGGGYGGGYPMGVYGGIGYGAQMTPPRSPWNGVGVVGRRSPAPHGSPASTYPGYVNGGVGGYMGMGTGYRGVMTVNTNGKWSHGNGDIQVATGNAPGGTPTHSESTGTEDSPSFSGTNATATVSS</sequence>
<feature type="compositionally biased region" description="Low complexity" evidence="4">
    <location>
        <begin position="106"/>
        <end position="116"/>
    </location>
</feature>
<evidence type="ECO:0000256" key="3">
    <source>
        <dbReference type="PROSITE-ProRule" id="PRU00176"/>
    </source>
</evidence>
<dbReference type="InterPro" id="IPR035979">
    <property type="entry name" value="RBD_domain_sf"/>
</dbReference>
<dbReference type="Pfam" id="PF00076">
    <property type="entry name" value="RRM_1"/>
    <property type="match status" value="2"/>
</dbReference>
<evidence type="ECO:0000313" key="6">
    <source>
        <dbReference type="EMBL" id="KAG9440645.1"/>
    </source>
</evidence>
<evidence type="ECO:0000256" key="1">
    <source>
        <dbReference type="ARBA" id="ARBA00022737"/>
    </source>
</evidence>
<protein>
    <recommendedName>
        <fullName evidence="5">RRM domain-containing protein</fullName>
    </recommendedName>
</protein>
<dbReference type="GO" id="GO:0003729">
    <property type="term" value="F:mRNA binding"/>
    <property type="evidence" value="ECO:0007669"/>
    <property type="project" value="TreeGrafter"/>
</dbReference>
<feature type="compositionally biased region" description="Polar residues" evidence="4">
    <location>
        <begin position="363"/>
        <end position="388"/>
    </location>
</feature>
<feature type="region of interest" description="Disordered" evidence="4">
    <location>
        <begin position="346"/>
        <end position="388"/>
    </location>
</feature>
<dbReference type="PROSITE" id="PS50102">
    <property type="entry name" value="RRM"/>
    <property type="match status" value="2"/>
</dbReference>
<comment type="caution">
    <text evidence="6">The sequence shown here is derived from an EMBL/GenBank/DDBJ whole genome shotgun (WGS) entry which is preliminary data.</text>
</comment>
<dbReference type="SUPFAM" id="SSF54928">
    <property type="entry name" value="RNA-binding domain, RBD"/>
    <property type="match status" value="2"/>
</dbReference>
<accession>A0AAV7DVH0</accession>
<feature type="region of interest" description="Disordered" evidence="4">
    <location>
        <begin position="80"/>
        <end position="118"/>
    </location>
</feature>
<proteinExistence type="predicted"/>
<dbReference type="Gene3D" id="3.30.70.330">
    <property type="match status" value="2"/>
</dbReference>
<organism evidence="6 7">
    <name type="scientific">Aristolochia fimbriata</name>
    <name type="common">White veined hardy Dutchman's pipe vine</name>
    <dbReference type="NCBI Taxonomy" id="158543"/>
    <lineage>
        <taxon>Eukaryota</taxon>
        <taxon>Viridiplantae</taxon>
        <taxon>Streptophyta</taxon>
        <taxon>Embryophyta</taxon>
        <taxon>Tracheophyta</taxon>
        <taxon>Spermatophyta</taxon>
        <taxon>Magnoliopsida</taxon>
        <taxon>Magnoliidae</taxon>
        <taxon>Piperales</taxon>
        <taxon>Aristolochiaceae</taxon>
        <taxon>Aristolochia</taxon>
    </lineage>
</organism>
<dbReference type="Proteomes" id="UP000825729">
    <property type="component" value="Unassembled WGS sequence"/>
</dbReference>